<gene>
    <name evidence="5" type="ORF">ACFQO6_07360</name>
</gene>
<comment type="similarity">
    <text evidence="1">Belongs to the intimin/invasin family.</text>
</comment>
<proteinExistence type="inferred from homology"/>
<evidence type="ECO:0000313" key="5">
    <source>
        <dbReference type="EMBL" id="MFC7360086.1"/>
    </source>
</evidence>
<evidence type="ECO:0000256" key="3">
    <source>
        <dbReference type="SAM" id="SignalP"/>
    </source>
</evidence>
<protein>
    <submittedName>
        <fullName evidence="5">Ig-like domain-containing protein</fullName>
    </submittedName>
</protein>
<accession>A0ABW2N1W2</accession>
<reference evidence="6" key="1">
    <citation type="journal article" date="2019" name="Int. J. Syst. Evol. Microbiol.">
        <title>The Global Catalogue of Microorganisms (GCM) 10K type strain sequencing project: providing services to taxonomists for standard genome sequencing and annotation.</title>
        <authorList>
            <consortium name="The Broad Institute Genomics Platform"/>
            <consortium name="The Broad Institute Genome Sequencing Center for Infectious Disease"/>
            <person name="Wu L."/>
            <person name="Ma J."/>
        </authorList>
    </citation>
    <scope>NUCLEOTIDE SEQUENCE [LARGE SCALE GENOMIC DNA]</scope>
    <source>
        <strain evidence="6">FCH27</strain>
    </source>
</reference>
<feature type="region of interest" description="Disordered" evidence="2">
    <location>
        <begin position="78"/>
        <end position="103"/>
    </location>
</feature>
<dbReference type="SUPFAM" id="SSF49373">
    <property type="entry name" value="Invasin/intimin cell-adhesion fragments"/>
    <property type="match status" value="1"/>
</dbReference>
<dbReference type="Gene3D" id="2.60.40.10">
    <property type="entry name" value="Immunoglobulins"/>
    <property type="match status" value="1"/>
</dbReference>
<feature type="domain" description="Big-1" evidence="4">
    <location>
        <begin position="187"/>
        <end position="259"/>
    </location>
</feature>
<feature type="chain" id="PRO_5045299724" evidence="3">
    <location>
        <begin position="36"/>
        <end position="514"/>
    </location>
</feature>
<dbReference type="Pfam" id="PF02369">
    <property type="entry name" value="Big_1"/>
    <property type="match status" value="1"/>
</dbReference>
<sequence length="514" mass="51939">MSRTDTSCRPVTAPRSAALAVLLVLAVLVVPPSEAAAAADDTAERWSGYRIPGNGRASGGWIGAYRVGDTPVYVVTPGRKPNRAGFRPARTTDDLSGRKGATPRETERAAWVLSKYGGYKDPVQAAAVDAAVLHLLAGSAWQLGGVRGAPRVRASGDPATVRRFVRLMLRQSRASAGSYHASVSAGAADVGGVTSVTVRVTDGGGGPVAGLPVSVTSPDGGPSTPAAGPIEAVTGDDGRAQVRLVAPKAGWRTVTAEVRQVPDHRLHVRGPDRKGQAAVAEAGARRTVVASTLAAVRGPQTLTLAADPSLVVVGAPARVVATIGGDGTRRTATASLQGPFASATAVNCAGASAGQVSASVAGDGAYALPSITPSGGGYFAWRVAVDGTETSLPVTACDAPVKVRARSAVSVAAPATAAPFDVISAQVTVTGLPFGGPVDVTTALYGPYATAGEACTGNHREVTQRRPGNGTFSSLSFQVEQSGWYAWLASVPEGDLWLGSTSACGVVGTLTQVL</sequence>
<evidence type="ECO:0000256" key="2">
    <source>
        <dbReference type="SAM" id="MobiDB-lite"/>
    </source>
</evidence>
<feature type="signal peptide" evidence="3">
    <location>
        <begin position="1"/>
        <end position="35"/>
    </location>
</feature>
<feature type="compositionally biased region" description="Basic and acidic residues" evidence="2">
    <location>
        <begin position="90"/>
        <end position="103"/>
    </location>
</feature>
<dbReference type="Proteomes" id="UP001596524">
    <property type="component" value="Unassembled WGS sequence"/>
</dbReference>
<keyword evidence="3" id="KW-0732">Signal</keyword>
<name>A0ABW2N1W2_9ACTN</name>
<evidence type="ECO:0000256" key="1">
    <source>
        <dbReference type="ARBA" id="ARBA00010116"/>
    </source>
</evidence>
<organism evidence="5 6">
    <name type="scientific">Nocardioides astragali</name>
    <dbReference type="NCBI Taxonomy" id="1776736"/>
    <lineage>
        <taxon>Bacteria</taxon>
        <taxon>Bacillati</taxon>
        <taxon>Actinomycetota</taxon>
        <taxon>Actinomycetes</taxon>
        <taxon>Propionibacteriales</taxon>
        <taxon>Nocardioidaceae</taxon>
        <taxon>Nocardioides</taxon>
    </lineage>
</organism>
<dbReference type="EMBL" id="JBHTCH010000005">
    <property type="protein sequence ID" value="MFC7360086.1"/>
    <property type="molecule type" value="Genomic_DNA"/>
</dbReference>
<comment type="caution">
    <text evidence="5">The sequence shown here is derived from an EMBL/GenBank/DDBJ whole genome shotgun (WGS) entry which is preliminary data.</text>
</comment>
<keyword evidence="6" id="KW-1185">Reference proteome</keyword>
<dbReference type="InterPro" id="IPR013783">
    <property type="entry name" value="Ig-like_fold"/>
</dbReference>
<dbReference type="InterPro" id="IPR008964">
    <property type="entry name" value="Invasin/intimin_cell_adhesion"/>
</dbReference>
<evidence type="ECO:0000313" key="6">
    <source>
        <dbReference type="Proteomes" id="UP001596524"/>
    </source>
</evidence>
<dbReference type="InterPro" id="IPR003344">
    <property type="entry name" value="Big_1_dom"/>
</dbReference>
<evidence type="ECO:0000259" key="4">
    <source>
        <dbReference type="Pfam" id="PF02369"/>
    </source>
</evidence>
<dbReference type="RefSeq" id="WP_255890643.1">
    <property type="nucleotide sequence ID" value="NZ_JAFMZM010000003.1"/>
</dbReference>